<feature type="domain" description="ABC transporter" evidence="2">
    <location>
        <begin position="40"/>
        <end position="132"/>
    </location>
</feature>
<keyword evidence="3" id="KW-0067">ATP-binding</keyword>
<accession>A0A0P4RGT1</accession>
<comment type="caution">
    <text evidence="3">The sequence shown here is derived from an EMBL/GenBank/DDBJ whole genome shotgun (WGS) entry which is preliminary data.</text>
</comment>
<dbReference type="InterPro" id="IPR003439">
    <property type="entry name" value="ABC_transporter-like_ATP-bd"/>
</dbReference>
<evidence type="ECO:0000313" key="3">
    <source>
        <dbReference type="EMBL" id="GAO12424.1"/>
    </source>
</evidence>
<dbReference type="PANTHER" id="PTHR42798">
    <property type="entry name" value="LIPOPROTEIN-RELEASING SYSTEM ATP-BINDING PROTEIN LOLD"/>
    <property type="match status" value="1"/>
</dbReference>
<keyword evidence="4" id="KW-1185">Reference proteome</keyword>
<dbReference type="Gene3D" id="3.40.50.300">
    <property type="entry name" value="P-loop containing nucleotide triphosphate hydrolases"/>
    <property type="match status" value="1"/>
</dbReference>
<dbReference type="Pfam" id="PF00005">
    <property type="entry name" value="ABC_tran"/>
    <property type="match status" value="1"/>
</dbReference>
<protein>
    <submittedName>
        <fullName evidence="3">Putative ABC transporter ATP-binding protein</fullName>
    </submittedName>
</protein>
<evidence type="ECO:0000259" key="2">
    <source>
        <dbReference type="Pfam" id="PF00005"/>
    </source>
</evidence>
<dbReference type="EMBL" id="BBNO01000010">
    <property type="protein sequence ID" value="GAO12424.1"/>
    <property type="molecule type" value="Genomic_DNA"/>
</dbReference>
<dbReference type="GO" id="GO:0016887">
    <property type="term" value="F:ATP hydrolysis activity"/>
    <property type="evidence" value="ECO:0007669"/>
    <property type="project" value="InterPro"/>
</dbReference>
<dbReference type="PANTHER" id="PTHR42798:SF2">
    <property type="entry name" value="ABC TRANSPORTER ATP-BINDING PROTEIN MG467-RELATED"/>
    <property type="match status" value="1"/>
</dbReference>
<dbReference type="GO" id="GO:0005524">
    <property type="term" value="F:ATP binding"/>
    <property type="evidence" value="ECO:0007669"/>
    <property type="project" value="UniProtKB-KW"/>
</dbReference>
<evidence type="ECO:0000313" key="4">
    <source>
        <dbReference type="Proteomes" id="UP000048965"/>
    </source>
</evidence>
<name>A0A0P4RGT1_9ACTN</name>
<dbReference type="Proteomes" id="UP000048965">
    <property type="component" value="Unassembled WGS sequence"/>
</dbReference>
<dbReference type="AlphaFoldDB" id="A0A0P4RGT1"/>
<dbReference type="InterPro" id="IPR027417">
    <property type="entry name" value="P-loop_NTPase"/>
</dbReference>
<gene>
    <name evidence="3" type="ORF">TPA0598_10_03940</name>
</gene>
<reference evidence="4" key="1">
    <citation type="submission" date="2014-09" db="EMBL/GenBank/DDBJ databases">
        <title>Whole genome shotgun sequence of Streptomyces sp. NBRC 110027.</title>
        <authorList>
            <person name="Komaki H."/>
            <person name="Ichikawa N."/>
            <person name="Katano-Makiyama Y."/>
            <person name="Hosoyama A."/>
            <person name="Hashimoto M."/>
            <person name="Uohara A."/>
            <person name="Kitahashi Y."/>
            <person name="Ohji S."/>
            <person name="Kimura A."/>
            <person name="Yamazoe A."/>
            <person name="Igarashi Y."/>
            <person name="Fujita N."/>
        </authorList>
    </citation>
    <scope>NUCLEOTIDE SEQUENCE [LARGE SCALE GENOMIC DNA]</scope>
    <source>
        <strain evidence="4">NBRC 110027</strain>
    </source>
</reference>
<organism evidence="3 4">
    <name type="scientific">Streptomyces lydicamycinicus</name>
    <dbReference type="NCBI Taxonomy" id="1546107"/>
    <lineage>
        <taxon>Bacteria</taxon>
        <taxon>Bacillati</taxon>
        <taxon>Actinomycetota</taxon>
        <taxon>Actinomycetes</taxon>
        <taxon>Kitasatosporales</taxon>
        <taxon>Streptomycetaceae</taxon>
        <taxon>Streptomyces</taxon>
    </lineage>
</organism>
<feature type="region of interest" description="Disordered" evidence="1">
    <location>
        <begin position="138"/>
        <end position="192"/>
    </location>
</feature>
<dbReference type="SUPFAM" id="SSF52540">
    <property type="entry name" value="P-loop containing nucleoside triphosphate hydrolases"/>
    <property type="match status" value="1"/>
</dbReference>
<keyword evidence="3" id="KW-0547">Nucleotide-binding</keyword>
<sequence>MASTHSSTRTDDHGAAVTARATDLTKVYGQGETRVVALGSVSAELRKGASTAISAPSRSSKSTPMHCMAGLDTVSSGSARIGDTELSTLKDTQLTQLRRDEVGFIFQVFNLLPTLTAAENITLPTDIAGHRPDQKWLANHRLGRGGGHRPGAPGLPRGHAVESDGSLRGPGSLGRRHGGGVARSSGGQAGRS</sequence>
<evidence type="ECO:0000256" key="1">
    <source>
        <dbReference type="SAM" id="MobiDB-lite"/>
    </source>
</evidence>
<reference evidence="3 4" key="2">
    <citation type="journal article" date="2015" name="Stand. Genomic Sci.">
        <title>Draft genome sequence of marine-derived Streptomyces sp. TP-A0598, a producer of anti-MRSA antibiotic lydicamycins.</title>
        <authorList>
            <person name="Komaki H."/>
            <person name="Ichikawa N."/>
            <person name="Hosoyama A."/>
            <person name="Fujita N."/>
            <person name="Igarashi Y."/>
        </authorList>
    </citation>
    <scope>NUCLEOTIDE SEQUENCE [LARGE SCALE GENOMIC DNA]</scope>
    <source>
        <strain evidence="3 4">NBRC 110027</strain>
    </source>
</reference>
<proteinExistence type="predicted"/>